<comment type="caution">
    <text evidence="1">The sequence shown here is derived from an EMBL/GenBank/DDBJ whole genome shotgun (WGS) entry which is preliminary data.</text>
</comment>
<reference evidence="1 2" key="1">
    <citation type="submission" date="2020-04" db="EMBL/GenBank/DDBJ databases">
        <title>Whole-genome sequencing of Vibrio spp. from China reveals different genetic environments of blaCTX-M-14 among diverse lineages.</title>
        <authorList>
            <person name="Zheng Z."/>
            <person name="Ye L."/>
            <person name="Chen S."/>
        </authorList>
    </citation>
    <scope>NUCLEOTIDE SEQUENCE [LARGE SCALE GENOMIC DNA]</scope>
    <source>
        <strain evidence="1 2">Vb0551</strain>
    </source>
</reference>
<protein>
    <submittedName>
        <fullName evidence="1">Uncharacterized protein</fullName>
    </submittedName>
</protein>
<dbReference type="EMBL" id="JABCLB010002390">
    <property type="protein sequence ID" value="NMU86144.1"/>
    <property type="molecule type" value="Genomic_DNA"/>
</dbReference>
<sequence>MTKQHQCEQMPEEVQVYYTDHYTTEEQWFLFVSETATEMDLELSHELNEVGELLWQTAFNIIHCPYCGLKFEKTTQKVTAHFHKAVNYKLI</sequence>
<dbReference type="AlphaFoldDB" id="A0A2R9VUE4"/>
<gene>
    <name evidence="1" type="ORF">HKB16_25165</name>
</gene>
<name>A0A2R9VUE4_VIBPH</name>
<evidence type="ECO:0000313" key="2">
    <source>
        <dbReference type="Proteomes" id="UP000518904"/>
    </source>
</evidence>
<dbReference type="Proteomes" id="UP000518904">
    <property type="component" value="Unassembled WGS sequence"/>
</dbReference>
<evidence type="ECO:0000313" key="1">
    <source>
        <dbReference type="EMBL" id="NMU86144.1"/>
    </source>
</evidence>
<dbReference type="RefSeq" id="WP_006071685.1">
    <property type="nucleotide sequence ID" value="NZ_CAJDZF010000006.1"/>
</dbReference>
<organism evidence="1 2">
    <name type="scientific">Vibrio parahaemolyticus</name>
    <dbReference type="NCBI Taxonomy" id="670"/>
    <lineage>
        <taxon>Bacteria</taxon>
        <taxon>Pseudomonadati</taxon>
        <taxon>Pseudomonadota</taxon>
        <taxon>Gammaproteobacteria</taxon>
        <taxon>Vibrionales</taxon>
        <taxon>Vibrionaceae</taxon>
        <taxon>Vibrio</taxon>
    </lineage>
</organism>
<accession>A0A2R9VUE4</accession>
<proteinExistence type="predicted"/>